<dbReference type="Proteomes" id="UP000652761">
    <property type="component" value="Unassembled WGS sequence"/>
</dbReference>
<evidence type="ECO:0000313" key="3">
    <source>
        <dbReference type="Proteomes" id="UP000652761"/>
    </source>
</evidence>
<name>A0A843UC77_COLES</name>
<dbReference type="AlphaFoldDB" id="A0A843UC77"/>
<evidence type="ECO:0000313" key="2">
    <source>
        <dbReference type="EMBL" id="MQL81178.1"/>
    </source>
</evidence>
<sequence length="75" mass="8568">MTCFDGPLFIYIGSQSFVKVVSTLVERQVDTSSVRGRGDQGQAMEKANEVLKEEQIEKKSSRRRRNSRAKEMQQS</sequence>
<proteinExistence type="predicted"/>
<comment type="caution">
    <text evidence="2">The sequence shown here is derived from an EMBL/GenBank/DDBJ whole genome shotgun (WGS) entry which is preliminary data.</text>
</comment>
<feature type="region of interest" description="Disordered" evidence="1">
    <location>
        <begin position="31"/>
        <end position="75"/>
    </location>
</feature>
<gene>
    <name evidence="2" type="ORF">Taro_013630</name>
</gene>
<accession>A0A843UC77</accession>
<feature type="compositionally biased region" description="Basic and acidic residues" evidence="1">
    <location>
        <begin position="46"/>
        <end position="59"/>
    </location>
</feature>
<organism evidence="2 3">
    <name type="scientific">Colocasia esculenta</name>
    <name type="common">Wild taro</name>
    <name type="synonym">Arum esculentum</name>
    <dbReference type="NCBI Taxonomy" id="4460"/>
    <lineage>
        <taxon>Eukaryota</taxon>
        <taxon>Viridiplantae</taxon>
        <taxon>Streptophyta</taxon>
        <taxon>Embryophyta</taxon>
        <taxon>Tracheophyta</taxon>
        <taxon>Spermatophyta</taxon>
        <taxon>Magnoliopsida</taxon>
        <taxon>Liliopsida</taxon>
        <taxon>Araceae</taxon>
        <taxon>Aroideae</taxon>
        <taxon>Colocasieae</taxon>
        <taxon>Colocasia</taxon>
    </lineage>
</organism>
<keyword evidence="3" id="KW-1185">Reference proteome</keyword>
<protein>
    <submittedName>
        <fullName evidence="2">Uncharacterized protein</fullName>
    </submittedName>
</protein>
<evidence type="ECO:0000256" key="1">
    <source>
        <dbReference type="SAM" id="MobiDB-lite"/>
    </source>
</evidence>
<reference evidence="2" key="1">
    <citation type="submission" date="2017-07" db="EMBL/GenBank/DDBJ databases">
        <title>Taro Niue Genome Assembly and Annotation.</title>
        <authorList>
            <person name="Atibalentja N."/>
            <person name="Keating K."/>
            <person name="Fields C.J."/>
        </authorList>
    </citation>
    <scope>NUCLEOTIDE SEQUENCE</scope>
    <source>
        <strain evidence="2">Niue_2</strain>
        <tissue evidence="2">Leaf</tissue>
    </source>
</reference>
<dbReference type="EMBL" id="NMUH01000551">
    <property type="protein sequence ID" value="MQL81178.1"/>
    <property type="molecule type" value="Genomic_DNA"/>
</dbReference>